<accession>A0ABR3M9B3</accession>
<organism evidence="2 3">
    <name type="scientific">Cirrhinus molitorella</name>
    <name type="common">mud carp</name>
    <dbReference type="NCBI Taxonomy" id="172907"/>
    <lineage>
        <taxon>Eukaryota</taxon>
        <taxon>Metazoa</taxon>
        <taxon>Chordata</taxon>
        <taxon>Craniata</taxon>
        <taxon>Vertebrata</taxon>
        <taxon>Euteleostomi</taxon>
        <taxon>Actinopterygii</taxon>
        <taxon>Neopterygii</taxon>
        <taxon>Teleostei</taxon>
        <taxon>Ostariophysi</taxon>
        <taxon>Cypriniformes</taxon>
        <taxon>Cyprinidae</taxon>
        <taxon>Labeoninae</taxon>
        <taxon>Labeonini</taxon>
        <taxon>Cirrhinus</taxon>
    </lineage>
</organism>
<evidence type="ECO:0000313" key="2">
    <source>
        <dbReference type="EMBL" id="KAL1260313.1"/>
    </source>
</evidence>
<comment type="caution">
    <text evidence="2">The sequence shown here is derived from an EMBL/GenBank/DDBJ whole genome shotgun (WGS) entry which is preliminary data.</text>
</comment>
<keyword evidence="3" id="KW-1185">Reference proteome</keyword>
<feature type="region of interest" description="Disordered" evidence="1">
    <location>
        <begin position="67"/>
        <end position="102"/>
    </location>
</feature>
<protein>
    <submittedName>
        <fullName evidence="2">Uncharacterized protein</fullName>
    </submittedName>
</protein>
<evidence type="ECO:0000256" key="1">
    <source>
        <dbReference type="SAM" id="MobiDB-lite"/>
    </source>
</evidence>
<evidence type="ECO:0000313" key="3">
    <source>
        <dbReference type="Proteomes" id="UP001558613"/>
    </source>
</evidence>
<sequence>MLKDSHLSVCTRSHHSCAHLTRGHTGARRRRACVRARCHLLAPEEGTVTSRFEWRQRSLGNRPVLSQSVRFLNQSGERRQRQRQRRRSWPSQGSGAHFSGSP</sequence>
<feature type="compositionally biased region" description="Polar residues" evidence="1">
    <location>
        <begin position="89"/>
        <end position="102"/>
    </location>
</feature>
<reference evidence="2 3" key="1">
    <citation type="submission" date="2023-09" db="EMBL/GenBank/DDBJ databases">
        <authorList>
            <person name="Wang M."/>
        </authorList>
    </citation>
    <scope>NUCLEOTIDE SEQUENCE [LARGE SCALE GENOMIC DNA]</scope>
    <source>
        <strain evidence="2">GT-2023</strain>
        <tissue evidence="2">Liver</tissue>
    </source>
</reference>
<dbReference type="EMBL" id="JAYMGO010000015">
    <property type="protein sequence ID" value="KAL1260313.1"/>
    <property type="molecule type" value="Genomic_DNA"/>
</dbReference>
<gene>
    <name evidence="2" type="ORF">QQF64_008140</name>
</gene>
<proteinExistence type="predicted"/>
<name>A0ABR3M9B3_9TELE</name>
<dbReference type="Proteomes" id="UP001558613">
    <property type="component" value="Unassembled WGS sequence"/>
</dbReference>